<organism evidence="1 2">
    <name type="scientific">Marinobacter salinexigens</name>
    <dbReference type="NCBI Taxonomy" id="2919747"/>
    <lineage>
        <taxon>Bacteria</taxon>
        <taxon>Pseudomonadati</taxon>
        <taxon>Pseudomonadota</taxon>
        <taxon>Gammaproteobacteria</taxon>
        <taxon>Pseudomonadales</taxon>
        <taxon>Marinobacteraceae</taxon>
        <taxon>Marinobacter</taxon>
    </lineage>
</organism>
<dbReference type="EMBL" id="VTUU01000013">
    <property type="protein sequence ID" value="KAA1170985.1"/>
    <property type="molecule type" value="Genomic_DNA"/>
</dbReference>
<dbReference type="Proteomes" id="UP000323161">
    <property type="component" value="Unassembled WGS sequence"/>
</dbReference>
<accession>A0A5B0V9Z0</accession>
<proteinExistence type="predicted"/>
<protein>
    <submittedName>
        <fullName evidence="1">DUF934 domain-containing protein</fullName>
    </submittedName>
</protein>
<keyword evidence="2" id="KW-1185">Reference proteome</keyword>
<dbReference type="AlphaFoldDB" id="A0A5B0V9Z0"/>
<reference evidence="1 2" key="1">
    <citation type="submission" date="2019-08" db="EMBL/GenBank/DDBJ databases">
        <title>Marinobacter ZYF650 sp. nov., a marine bacterium isolated from seawater of the Mariana trench.</title>
        <authorList>
            <person name="Ahmad W."/>
        </authorList>
    </citation>
    <scope>NUCLEOTIDE SEQUENCE [LARGE SCALE GENOMIC DNA]</scope>
    <source>
        <strain evidence="1 2">ZYF650</strain>
    </source>
</reference>
<dbReference type="Pfam" id="PF06073">
    <property type="entry name" value="DUF934"/>
    <property type="match status" value="1"/>
</dbReference>
<evidence type="ECO:0000313" key="1">
    <source>
        <dbReference type="EMBL" id="KAA1170985.1"/>
    </source>
</evidence>
<dbReference type="RefSeq" id="WP_149601563.1">
    <property type="nucleotide sequence ID" value="NZ_VTUU01000013.1"/>
</dbReference>
<sequence>MNNIIGLVNGGGVYLADDQWTFVDDEVWVTKSRPMILPLDQWQKLDESGTGVRSIHGVWLGPDDDPAVLGPISGELPIIALQFPSFRDGRAYSQANLLRTRYGFKGDLRAIGDVLRDQLALMRHCGFTSFAIRADKCVSDALKGFDGYDMIYARSATTPEPLYRRYNRGHQLATPTEEER</sequence>
<comment type="caution">
    <text evidence="1">The sequence shown here is derived from an EMBL/GenBank/DDBJ whole genome shotgun (WGS) entry which is preliminary data.</text>
</comment>
<dbReference type="PIRSF" id="PIRSF030820">
    <property type="entry name" value="UCP030820"/>
    <property type="match status" value="1"/>
</dbReference>
<gene>
    <name evidence="1" type="ORF">FWJ25_17525</name>
</gene>
<dbReference type="InterPro" id="IPR008318">
    <property type="entry name" value="UCP030820"/>
</dbReference>
<evidence type="ECO:0000313" key="2">
    <source>
        <dbReference type="Proteomes" id="UP000323161"/>
    </source>
</evidence>
<name>A0A5B0V9Z0_9GAMM</name>